<dbReference type="EMBL" id="MN738915">
    <property type="protein sequence ID" value="QHT31139.1"/>
    <property type="molecule type" value="Genomic_DNA"/>
</dbReference>
<evidence type="ECO:0000313" key="1">
    <source>
        <dbReference type="EMBL" id="QHT31139.1"/>
    </source>
</evidence>
<reference evidence="1" key="1">
    <citation type="journal article" date="2020" name="Nature">
        <title>Giant virus diversity and host interactions through global metagenomics.</title>
        <authorList>
            <person name="Schulz F."/>
            <person name="Roux S."/>
            <person name="Paez-Espino D."/>
            <person name="Jungbluth S."/>
            <person name="Walsh D.A."/>
            <person name="Denef V.J."/>
            <person name="McMahon K.D."/>
            <person name="Konstantinidis K.T."/>
            <person name="Eloe-Fadrosh E.A."/>
            <person name="Kyrpides N.C."/>
            <person name="Woyke T."/>
        </authorList>
    </citation>
    <scope>NUCLEOTIDE SEQUENCE</scope>
    <source>
        <strain evidence="1">GVMAG-M-3300009155-2</strain>
    </source>
</reference>
<accession>A0A6C0ES30</accession>
<sequence length="160" mass="19114">MKIYIIFDNLLKLSKQFVLLEPYYIESYIVYEIFSKEGMYIIDSKNTFKLNNTDNRVIHFKNYYKNISLEVDYSYINKIKVYQIPNDHIQISYKYFVFKLSSNSKIKLIIQTVCDTENIVNILPLNSIIPSDIYFESNEDIDLNNHLIKEEINVFLSHLN</sequence>
<dbReference type="AlphaFoldDB" id="A0A6C0ES30"/>
<organism evidence="1">
    <name type="scientific">viral metagenome</name>
    <dbReference type="NCBI Taxonomy" id="1070528"/>
    <lineage>
        <taxon>unclassified sequences</taxon>
        <taxon>metagenomes</taxon>
        <taxon>organismal metagenomes</taxon>
    </lineage>
</organism>
<protein>
    <submittedName>
        <fullName evidence="1">Uncharacterized protein</fullName>
    </submittedName>
</protein>
<proteinExistence type="predicted"/>
<name>A0A6C0ES30_9ZZZZ</name>